<evidence type="ECO:0000313" key="4">
    <source>
        <dbReference type="EMBL" id="KGJ51887.1"/>
    </source>
</evidence>
<keyword evidence="2 3" id="KW-0378">Hydrolase</keyword>
<evidence type="ECO:0000313" key="5">
    <source>
        <dbReference type="Proteomes" id="UP000030008"/>
    </source>
</evidence>
<name>A0A099I3U6_CLOIN</name>
<comment type="subcellular location">
    <subcellularLocation>
        <location evidence="3">Cytoplasm</location>
    </subcellularLocation>
</comment>
<accession>A0A099I3U6</accession>
<dbReference type="Pfam" id="PF02545">
    <property type="entry name" value="Maf"/>
    <property type="match status" value="1"/>
</dbReference>
<dbReference type="Gene3D" id="3.90.950.10">
    <property type="match status" value="1"/>
</dbReference>
<dbReference type="PANTHER" id="PTHR43213">
    <property type="entry name" value="BIFUNCTIONAL DTTP/UTP PYROPHOSPHATASE/METHYLTRANSFERASE PROTEIN-RELATED"/>
    <property type="match status" value="1"/>
</dbReference>
<dbReference type="EC" id="3.6.1.9" evidence="3"/>
<comment type="catalytic activity">
    <reaction evidence="3">
        <text>UTP + H2O = UMP + diphosphate + H(+)</text>
        <dbReference type="Rhea" id="RHEA:29395"/>
        <dbReference type="ChEBI" id="CHEBI:15377"/>
        <dbReference type="ChEBI" id="CHEBI:15378"/>
        <dbReference type="ChEBI" id="CHEBI:33019"/>
        <dbReference type="ChEBI" id="CHEBI:46398"/>
        <dbReference type="ChEBI" id="CHEBI:57865"/>
        <dbReference type="EC" id="3.6.1.9"/>
    </reaction>
</comment>
<dbReference type="AlphaFoldDB" id="A0A099I3U6"/>
<dbReference type="GO" id="GO:0005737">
    <property type="term" value="C:cytoplasm"/>
    <property type="evidence" value="ECO:0007669"/>
    <property type="project" value="UniProtKB-SubCell"/>
</dbReference>
<sequence>MTRRLILASASPRRQELLQDLSYPFDIVAADCEEYFNRSLPIASAIEQIARQKALTVWEQHPEAVVLGADTMVCYKNQMMGKPENREDAYRMLKQLSGKTHTVVSGVAIVWKGKAELFHEKTSVTFYELEEELLERYLDSNEPYDKAGAYGIQGMGKLFVRELRGDYYNVMGLPIAAVYRHLKAYLEKN</sequence>
<feature type="site" description="Important for substrate specificity" evidence="3">
    <location>
        <position position="13"/>
    </location>
</feature>
<dbReference type="GO" id="GO:0009117">
    <property type="term" value="P:nucleotide metabolic process"/>
    <property type="evidence" value="ECO:0007669"/>
    <property type="project" value="UniProtKB-KW"/>
</dbReference>
<keyword evidence="3" id="KW-0963">Cytoplasm</keyword>
<organism evidence="4 5">
    <name type="scientific">Clostridium innocuum</name>
    <dbReference type="NCBI Taxonomy" id="1522"/>
    <lineage>
        <taxon>Bacteria</taxon>
        <taxon>Bacillati</taxon>
        <taxon>Bacillota</taxon>
        <taxon>Clostridia</taxon>
        <taxon>Eubacteriales</taxon>
        <taxon>Clostridiaceae</taxon>
        <taxon>Clostridium</taxon>
    </lineage>
</organism>
<dbReference type="PIRSF" id="PIRSF006305">
    <property type="entry name" value="Maf"/>
    <property type="match status" value="1"/>
</dbReference>
<dbReference type="GO" id="GO:0036221">
    <property type="term" value="F:UTP diphosphatase activity"/>
    <property type="evidence" value="ECO:0007669"/>
    <property type="project" value="RHEA"/>
</dbReference>
<dbReference type="NCBIfam" id="TIGR00172">
    <property type="entry name" value="maf"/>
    <property type="match status" value="1"/>
</dbReference>
<keyword evidence="3" id="KW-0546">Nucleotide metabolism</keyword>
<dbReference type="SUPFAM" id="SSF52972">
    <property type="entry name" value="ITPase-like"/>
    <property type="match status" value="1"/>
</dbReference>
<dbReference type="Proteomes" id="UP000030008">
    <property type="component" value="Unassembled WGS sequence"/>
</dbReference>
<dbReference type="GO" id="GO:0036218">
    <property type="term" value="F:dTTP diphosphatase activity"/>
    <property type="evidence" value="ECO:0007669"/>
    <property type="project" value="RHEA"/>
</dbReference>
<dbReference type="HAMAP" id="MF_00528">
    <property type="entry name" value="Maf"/>
    <property type="match status" value="1"/>
</dbReference>
<evidence type="ECO:0000256" key="2">
    <source>
        <dbReference type="ARBA" id="ARBA00022801"/>
    </source>
</evidence>
<comment type="similarity">
    <text evidence="3">Belongs to the Maf family. YhdE subfamily.</text>
</comment>
<dbReference type="PANTHER" id="PTHR43213:SF5">
    <property type="entry name" value="BIFUNCTIONAL DTTP_UTP PYROPHOSPHATASE_METHYLTRANSFERASE PROTEIN-RELATED"/>
    <property type="match status" value="1"/>
</dbReference>
<evidence type="ECO:0000256" key="3">
    <source>
        <dbReference type="HAMAP-Rule" id="MF_00528"/>
    </source>
</evidence>
<gene>
    <name evidence="4" type="ORF">CIAN88_18000</name>
</gene>
<comment type="caution">
    <text evidence="3">Lacks conserved residue(s) required for the propagation of feature annotation.</text>
</comment>
<protein>
    <recommendedName>
        <fullName evidence="3">dTTP/UTP pyrophosphatase</fullName>
        <shortName evidence="3">dTTPase/UTPase</shortName>
        <ecNumber evidence="3">3.6.1.9</ecNumber>
    </recommendedName>
    <alternativeName>
        <fullName evidence="3">Nucleoside triphosphate pyrophosphatase</fullName>
    </alternativeName>
    <alternativeName>
        <fullName evidence="3">Nucleotide pyrophosphatase</fullName>
        <shortName evidence="3">Nucleotide PPase</shortName>
    </alternativeName>
</protein>
<dbReference type="EMBL" id="JQIF01000093">
    <property type="protein sequence ID" value="KGJ51887.1"/>
    <property type="molecule type" value="Genomic_DNA"/>
</dbReference>
<feature type="active site" description="Proton acceptor" evidence="3">
    <location>
        <position position="70"/>
    </location>
</feature>
<proteinExistence type="inferred from homology"/>
<comment type="cofactor">
    <cofactor evidence="1 3">
        <name>a divalent metal cation</name>
        <dbReference type="ChEBI" id="CHEBI:60240"/>
    </cofactor>
</comment>
<dbReference type="CDD" id="cd00555">
    <property type="entry name" value="Maf"/>
    <property type="match status" value="1"/>
</dbReference>
<evidence type="ECO:0000256" key="1">
    <source>
        <dbReference type="ARBA" id="ARBA00001968"/>
    </source>
</evidence>
<feature type="site" description="Important for substrate specificity" evidence="3">
    <location>
        <position position="71"/>
    </location>
</feature>
<comment type="caution">
    <text evidence="4">The sequence shown here is derived from an EMBL/GenBank/DDBJ whole genome shotgun (WGS) entry which is preliminary data.</text>
</comment>
<dbReference type="InterPro" id="IPR003697">
    <property type="entry name" value="Maf-like"/>
</dbReference>
<dbReference type="InterPro" id="IPR029001">
    <property type="entry name" value="ITPase-like_fam"/>
</dbReference>
<comment type="function">
    <text evidence="3">Nucleoside triphosphate pyrophosphatase that hydrolyzes dTTP and UTP. May have a dual role in cell division arrest and in preventing the incorporation of modified nucleotides into cellular nucleic acids.</text>
</comment>
<reference evidence="4 5" key="1">
    <citation type="submission" date="2014-08" db="EMBL/GenBank/DDBJ databases">
        <title>Clostridium innocuum, an unnegligible vancomycin-resistant pathogen causing extra-intestinal infections.</title>
        <authorList>
            <person name="Feng Y."/>
            <person name="Chiu C.-H."/>
        </authorList>
    </citation>
    <scope>NUCLEOTIDE SEQUENCE [LARGE SCALE GENOMIC DNA]</scope>
    <source>
        <strain evidence="4 5">AN88</strain>
    </source>
</reference>
<feature type="site" description="Important for substrate specificity" evidence="3">
    <location>
        <position position="153"/>
    </location>
</feature>
<comment type="catalytic activity">
    <reaction evidence="3">
        <text>dTTP + H2O = dTMP + diphosphate + H(+)</text>
        <dbReference type="Rhea" id="RHEA:28534"/>
        <dbReference type="ChEBI" id="CHEBI:15377"/>
        <dbReference type="ChEBI" id="CHEBI:15378"/>
        <dbReference type="ChEBI" id="CHEBI:33019"/>
        <dbReference type="ChEBI" id="CHEBI:37568"/>
        <dbReference type="ChEBI" id="CHEBI:63528"/>
        <dbReference type="EC" id="3.6.1.9"/>
    </reaction>
</comment>
<dbReference type="RefSeq" id="WP_044907183.1">
    <property type="nucleotide sequence ID" value="NZ_JQIF01000093.1"/>
</dbReference>